<dbReference type="AlphaFoldDB" id="A0AA40ECL5"/>
<dbReference type="InterPro" id="IPR036249">
    <property type="entry name" value="Thioredoxin-like_sf"/>
</dbReference>
<dbReference type="EMBL" id="JAUIRO010000001">
    <property type="protein sequence ID" value="KAK0733372.1"/>
    <property type="molecule type" value="Genomic_DNA"/>
</dbReference>
<dbReference type="GeneID" id="85327829"/>
<name>A0AA40ECL5_9PEZI</name>
<dbReference type="PROSITE" id="PS50404">
    <property type="entry name" value="GST_NTER"/>
    <property type="match status" value="1"/>
</dbReference>
<comment type="caution">
    <text evidence="3">The sequence shown here is derived from an EMBL/GenBank/DDBJ whole genome shotgun (WGS) entry which is preliminary data.</text>
</comment>
<gene>
    <name evidence="3" type="ORF">B0T26DRAFT_745414</name>
</gene>
<keyword evidence="4" id="KW-1185">Reference proteome</keyword>
<feature type="domain" description="GST N-terminal" evidence="2">
    <location>
        <begin position="313"/>
        <end position="399"/>
    </location>
</feature>
<protein>
    <recommendedName>
        <fullName evidence="2">GST N-terminal domain-containing protein</fullName>
    </recommendedName>
</protein>
<dbReference type="PANTHER" id="PTHR43968">
    <property type="match status" value="1"/>
</dbReference>
<dbReference type="Gene3D" id="3.40.30.10">
    <property type="entry name" value="Glutaredoxin"/>
    <property type="match status" value="1"/>
</dbReference>
<feature type="region of interest" description="Disordered" evidence="1">
    <location>
        <begin position="282"/>
        <end position="307"/>
    </location>
</feature>
<dbReference type="PANTHER" id="PTHR43968:SF6">
    <property type="entry name" value="GLUTATHIONE S-TRANSFERASE OMEGA"/>
    <property type="match status" value="1"/>
</dbReference>
<sequence length="479" mass="53623">MAHFGIQQQSHFRRNNRPSGVLAVPDVAVLAGAGGGDNNDDGNEASQDDGVFPAVLHDYPALFNGPLTENTSNSSIKDTSENSSPISVKLTLKSNLLFSFIFVENPPNLAEWRQKLFDLDETVFLSQQEYDMYFPWIDKVYSHQSTQRYKRKSFVSHYFDCRMKGRAPGTPKSDDPNKKKRKRNIRECNLCDVKIKISEYQTETSSAMAGLQTADVAGVDSEALAKAFSRFKDQSFWSIQRVNGNGTNGVGDGKPSKHRHTLGKSDEIKKCSVQRWLAARQKHATKNQRPTQWKPTGNAAATARKHTKDGKDDEIKFYAACFCPFSQRVWITLEAKGLEYQYCETDPLRRPAHLLEEDPVGLVPTVVKGAPSPKPPALRPCDESSIILEYLEEIDSTVLLHPTDARLKANCRLWIDFDIMTLVHAADEKGLDPVKPRLTMAGWIDAIEDNPHVRNTVSTGNVYTGTVDLVSRGFSFRVD</sequence>
<dbReference type="SUPFAM" id="SSF52833">
    <property type="entry name" value="Thioredoxin-like"/>
    <property type="match status" value="1"/>
</dbReference>
<reference evidence="3" key="1">
    <citation type="submission" date="2023-06" db="EMBL/GenBank/DDBJ databases">
        <title>Genome-scale phylogeny and comparative genomics of the fungal order Sordariales.</title>
        <authorList>
            <consortium name="Lawrence Berkeley National Laboratory"/>
            <person name="Hensen N."/>
            <person name="Bonometti L."/>
            <person name="Westerberg I."/>
            <person name="Brannstrom I.O."/>
            <person name="Guillou S."/>
            <person name="Cros-Aarteil S."/>
            <person name="Calhoun S."/>
            <person name="Haridas S."/>
            <person name="Kuo A."/>
            <person name="Mondo S."/>
            <person name="Pangilinan J."/>
            <person name="Riley R."/>
            <person name="LaButti K."/>
            <person name="Andreopoulos B."/>
            <person name="Lipzen A."/>
            <person name="Chen C."/>
            <person name="Yanf M."/>
            <person name="Daum C."/>
            <person name="Ng V."/>
            <person name="Clum A."/>
            <person name="Steindorff A."/>
            <person name="Ohm R."/>
            <person name="Martin F."/>
            <person name="Silar P."/>
            <person name="Natvig D."/>
            <person name="Lalanne C."/>
            <person name="Gautier V."/>
            <person name="Ament-velasquez S.L."/>
            <person name="Kruys A."/>
            <person name="Hutchinson M.I."/>
            <person name="Powell A.J."/>
            <person name="Barry K."/>
            <person name="Miller A.N."/>
            <person name="Grigoriev I.V."/>
            <person name="Debuchy R."/>
            <person name="Gladieux P."/>
            <person name="Thoren M.H."/>
            <person name="Johannesson H."/>
        </authorList>
    </citation>
    <scope>NUCLEOTIDE SEQUENCE</scope>
    <source>
        <strain evidence="3">SMH2392-1A</strain>
    </source>
</reference>
<dbReference type="RefSeq" id="XP_060302249.1">
    <property type="nucleotide sequence ID" value="XM_060444559.1"/>
</dbReference>
<dbReference type="GO" id="GO:0005737">
    <property type="term" value="C:cytoplasm"/>
    <property type="evidence" value="ECO:0007669"/>
    <property type="project" value="TreeGrafter"/>
</dbReference>
<evidence type="ECO:0000313" key="4">
    <source>
        <dbReference type="Proteomes" id="UP001172101"/>
    </source>
</evidence>
<proteinExistence type="predicted"/>
<evidence type="ECO:0000256" key="1">
    <source>
        <dbReference type="SAM" id="MobiDB-lite"/>
    </source>
</evidence>
<accession>A0AA40ECL5</accession>
<dbReference type="Pfam" id="PF13417">
    <property type="entry name" value="GST_N_3"/>
    <property type="match status" value="1"/>
</dbReference>
<dbReference type="Proteomes" id="UP001172101">
    <property type="component" value="Unassembled WGS sequence"/>
</dbReference>
<evidence type="ECO:0000259" key="2">
    <source>
        <dbReference type="PROSITE" id="PS50404"/>
    </source>
</evidence>
<evidence type="ECO:0000313" key="3">
    <source>
        <dbReference type="EMBL" id="KAK0733372.1"/>
    </source>
</evidence>
<dbReference type="InterPro" id="IPR004045">
    <property type="entry name" value="Glutathione_S-Trfase_N"/>
</dbReference>
<dbReference type="InterPro" id="IPR050983">
    <property type="entry name" value="GST_Omega/HSP26"/>
</dbReference>
<organism evidence="3 4">
    <name type="scientific">Lasiosphaeria miniovina</name>
    <dbReference type="NCBI Taxonomy" id="1954250"/>
    <lineage>
        <taxon>Eukaryota</taxon>
        <taxon>Fungi</taxon>
        <taxon>Dikarya</taxon>
        <taxon>Ascomycota</taxon>
        <taxon>Pezizomycotina</taxon>
        <taxon>Sordariomycetes</taxon>
        <taxon>Sordariomycetidae</taxon>
        <taxon>Sordariales</taxon>
        <taxon>Lasiosphaeriaceae</taxon>
        <taxon>Lasiosphaeria</taxon>
    </lineage>
</organism>